<feature type="compositionally biased region" description="Polar residues" evidence="1">
    <location>
        <begin position="295"/>
        <end position="308"/>
    </location>
</feature>
<comment type="caution">
    <text evidence="3">The sequence shown here is derived from an EMBL/GenBank/DDBJ whole genome shotgun (WGS) entry which is preliminary data.</text>
</comment>
<organism evidence="3 4">
    <name type="scientific">Rhizoclosmatium globosum</name>
    <dbReference type="NCBI Taxonomy" id="329046"/>
    <lineage>
        <taxon>Eukaryota</taxon>
        <taxon>Fungi</taxon>
        <taxon>Fungi incertae sedis</taxon>
        <taxon>Chytridiomycota</taxon>
        <taxon>Chytridiomycota incertae sedis</taxon>
        <taxon>Chytridiomycetes</taxon>
        <taxon>Chytridiales</taxon>
        <taxon>Chytriomycetaceae</taxon>
        <taxon>Rhizoclosmatium</taxon>
    </lineage>
</organism>
<feature type="region of interest" description="Disordered" evidence="1">
    <location>
        <begin position="295"/>
        <end position="342"/>
    </location>
</feature>
<name>A0A1Y2CU17_9FUNG</name>
<accession>A0A1Y2CU17</accession>
<evidence type="ECO:0000313" key="3">
    <source>
        <dbReference type="EMBL" id="ORY50550.1"/>
    </source>
</evidence>
<proteinExistence type="predicted"/>
<keyword evidence="2" id="KW-0812">Transmembrane</keyword>
<feature type="transmembrane region" description="Helical" evidence="2">
    <location>
        <begin position="162"/>
        <end position="184"/>
    </location>
</feature>
<reference evidence="3 4" key="1">
    <citation type="submission" date="2016-07" db="EMBL/GenBank/DDBJ databases">
        <title>Pervasive Adenine N6-methylation of Active Genes in Fungi.</title>
        <authorList>
            <consortium name="DOE Joint Genome Institute"/>
            <person name="Mondo S.J."/>
            <person name="Dannebaum R.O."/>
            <person name="Kuo R.C."/>
            <person name="Labutti K."/>
            <person name="Haridas S."/>
            <person name="Kuo A."/>
            <person name="Salamov A."/>
            <person name="Ahrendt S.R."/>
            <person name="Lipzen A."/>
            <person name="Sullivan W."/>
            <person name="Andreopoulos W.B."/>
            <person name="Clum A."/>
            <person name="Lindquist E."/>
            <person name="Daum C."/>
            <person name="Ramamoorthy G.K."/>
            <person name="Gryganskyi A."/>
            <person name="Culley D."/>
            <person name="Magnuson J.K."/>
            <person name="James T.Y."/>
            <person name="O'Malley M.A."/>
            <person name="Stajich J.E."/>
            <person name="Spatafora J.W."/>
            <person name="Visel A."/>
            <person name="Grigoriev I.V."/>
        </authorList>
    </citation>
    <scope>NUCLEOTIDE SEQUENCE [LARGE SCALE GENOMIC DNA]</scope>
    <source>
        <strain evidence="3 4">JEL800</strain>
    </source>
</reference>
<dbReference type="AlphaFoldDB" id="A0A1Y2CU17"/>
<evidence type="ECO:0000256" key="1">
    <source>
        <dbReference type="SAM" id="MobiDB-lite"/>
    </source>
</evidence>
<evidence type="ECO:0000313" key="4">
    <source>
        <dbReference type="Proteomes" id="UP000193642"/>
    </source>
</evidence>
<sequence>MASESESQLSAPPTHLISTSPAQTSPSSELPILRPLGNFLPNQATQNAQDQQRRLSLVLAAIQGGDPLDAELEVQQNRKWKRIFTLHICYTPPTFFGEIMPDILEGKLSNFVYTARIKSVNQVLAAQRNIRDVSHVWRNSITLVMLAATIVTMAVLREPAFPIYFGALLVLFTVWAFVQAWAAMEPKYEREITKLCKSWTQEDTHLHLAYLSRRSTAPRPVNVLAALKTSFTPQQTEWSLQIYESVPIFPIRQFGTHADDGSAWTAATIDSIVERALPLYVPRWDATPAPEYCTQSREMQQVVGSSETLGDESSDVRNEDEDQLRRRSEGTVTLVPGTLTRP</sequence>
<evidence type="ECO:0000256" key="2">
    <source>
        <dbReference type="SAM" id="Phobius"/>
    </source>
</evidence>
<feature type="compositionally biased region" description="Acidic residues" evidence="1">
    <location>
        <begin position="309"/>
        <end position="322"/>
    </location>
</feature>
<dbReference type="OrthoDB" id="2147281at2759"/>
<keyword evidence="2" id="KW-0472">Membrane</keyword>
<dbReference type="Proteomes" id="UP000193642">
    <property type="component" value="Unassembled WGS sequence"/>
</dbReference>
<dbReference type="EMBL" id="MCGO01000007">
    <property type="protein sequence ID" value="ORY50550.1"/>
    <property type="molecule type" value="Genomic_DNA"/>
</dbReference>
<feature type="region of interest" description="Disordered" evidence="1">
    <location>
        <begin position="1"/>
        <end position="31"/>
    </location>
</feature>
<keyword evidence="2" id="KW-1133">Transmembrane helix</keyword>
<gene>
    <name evidence="3" type="ORF">BCR33DRAFT_713325</name>
</gene>
<protein>
    <submittedName>
        <fullName evidence="3">Uncharacterized protein</fullName>
    </submittedName>
</protein>
<feature type="compositionally biased region" description="Polar residues" evidence="1">
    <location>
        <begin position="1"/>
        <end position="28"/>
    </location>
</feature>
<keyword evidence="4" id="KW-1185">Reference proteome</keyword>
<feature type="transmembrane region" description="Helical" evidence="2">
    <location>
        <begin position="136"/>
        <end position="156"/>
    </location>
</feature>